<dbReference type="AlphaFoldDB" id="A0A653IGD8"/>
<gene>
    <name evidence="6" type="ORF">EXIGUO9Y_370070</name>
</gene>
<dbReference type="GO" id="GO:0003677">
    <property type="term" value="F:DNA binding"/>
    <property type="evidence" value="ECO:0007669"/>
    <property type="project" value="UniProtKB-UniRule"/>
</dbReference>
<proteinExistence type="predicted"/>
<evidence type="ECO:0000256" key="2">
    <source>
        <dbReference type="ARBA" id="ARBA00023125"/>
    </source>
</evidence>
<dbReference type="SUPFAM" id="SSF46894">
    <property type="entry name" value="C-terminal effector domain of the bipartite response regulators"/>
    <property type="match status" value="1"/>
</dbReference>
<dbReference type="Gene3D" id="1.10.10.10">
    <property type="entry name" value="Winged helix-like DNA-binding domain superfamily/Winged helix DNA-binding domain"/>
    <property type="match status" value="1"/>
</dbReference>
<dbReference type="InterPro" id="IPR016032">
    <property type="entry name" value="Sig_transdc_resp-reg_C-effctor"/>
</dbReference>
<dbReference type="Pfam" id="PF00486">
    <property type="entry name" value="Trans_reg_C"/>
    <property type="match status" value="1"/>
</dbReference>
<dbReference type="InterPro" id="IPR001867">
    <property type="entry name" value="OmpR/PhoB-type_DNA-bd"/>
</dbReference>
<dbReference type="RefSeq" id="WP_084157662.1">
    <property type="nucleotide sequence ID" value="NZ_LR732312.1"/>
</dbReference>
<dbReference type="GO" id="GO:0006355">
    <property type="term" value="P:regulation of DNA-templated transcription"/>
    <property type="evidence" value="ECO:0007669"/>
    <property type="project" value="InterPro"/>
</dbReference>
<evidence type="ECO:0000256" key="1">
    <source>
        <dbReference type="ARBA" id="ARBA00023015"/>
    </source>
</evidence>
<keyword evidence="7" id="KW-1185">Reference proteome</keyword>
<feature type="domain" description="OmpR/PhoB-type" evidence="5">
    <location>
        <begin position="1"/>
        <end position="50"/>
    </location>
</feature>
<dbReference type="InterPro" id="IPR036388">
    <property type="entry name" value="WH-like_DNA-bd_sf"/>
</dbReference>
<accession>A0A653IGD8</accession>
<dbReference type="EMBL" id="CABWKQ010000031">
    <property type="protein sequence ID" value="VWX38198.1"/>
    <property type="molecule type" value="Genomic_DNA"/>
</dbReference>
<evidence type="ECO:0000256" key="4">
    <source>
        <dbReference type="PROSITE-ProRule" id="PRU01091"/>
    </source>
</evidence>
<protein>
    <submittedName>
        <fullName evidence="6">Phosphate regulon transcriptional regulatory protein PhoB</fullName>
    </submittedName>
</protein>
<dbReference type="Proteomes" id="UP000439752">
    <property type="component" value="Unassembled WGS sequence"/>
</dbReference>
<organism evidence="6 7">
    <name type="scientific">Exiguobacterium oxidotolerans</name>
    <dbReference type="NCBI Taxonomy" id="223958"/>
    <lineage>
        <taxon>Bacteria</taxon>
        <taxon>Bacillati</taxon>
        <taxon>Bacillota</taxon>
        <taxon>Bacilli</taxon>
        <taxon>Bacillales</taxon>
        <taxon>Bacillales Family XII. Incertae Sedis</taxon>
        <taxon>Exiguobacterium</taxon>
    </lineage>
</organism>
<keyword evidence="3" id="KW-0804">Transcription</keyword>
<dbReference type="PROSITE" id="PS51755">
    <property type="entry name" value="OMPR_PHOB"/>
    <property type="match status" value="1"/>
</dbReference>
<name>A0A653IGD8_9BACL</name>
<evidence type="ECO:0000313" key="7">
    <source>
        <dbReference type="Proteomes" id="UP000439752"/>
    </source>
</evidence>
<evidence type="ECO:0000313" key="6">
    <source>
        <dbReference type="EMBL" id="VWX38198.1"/>
    </source>
</evidence>
<keyword evidence="2 4" id="KW-0238">DNA-binding</keyword>
<dbReference type="GO" id="GO:0000160">
    <property type="term" value="P:phosphorelay signal transduction system"/>
    <property type="evidence" value="ECO:0007669"/>
    <property type="project" value="InterPro"/>
</dbReference>
<evidence type="ECO:0000259" key="5">
    <source>
        <dbReference type="PROSITE" id="PS51755"/>
    </source>
</evidence>
<sequence length="56" mass="6743">MESVWGYENMLEPRTVDSHIRHVREKLRDAGFPIERYLETVRGIGYRLTDYPDWST</sequence>
<dbReference type="CDD" id="cd00383">
    <property type="entry name" value="trans_reg_C"/>
    <property type="match status" value="1"/>
</dbReference>
<feature type="DNA-binding region" description="OmpR/PhoB-type" evidence="4">
    <location>
        <begin position="1"/>
        <end position="50"/>
    </location>
</feature>
<reference evidence="6 7" key="1">
    <citation type="submission" date="2019-10" db="EMBL/GenBank/DDBJ databases">
        <authorList>
            <person name="Karimi E."/>
        </authorList>
    </citation>
    <scope>NUCLEOTIDE SEQUENCE [LARGE SCALE GENOMIC DNA]</scope>
    <source>
        <strain evidence="6">Exiguobacterium sp. 9Y</strain>
    </source>
</reference>
<keyword evidence="1" id="KW-0805">Transcription regulation</keyword>
<evidence type="ECO:0000256" key="3">
    <source>
        <dbReference type="ARBA" id="ARBA00023163"/>
    </source>
</evidence>